<accession>A0AAN7WFI9</accession>
<evidence type="ECO:0000256" key="1">
    <source>
        <dbReference type="SAM" id="MobiDB-lite"/>
    </source>
</evidence>
<comment type="caution">
    <text evidence="2">The sequence shown here is derived from an EMBL/GenBank/DDBJ whole genome shotgun (WGS) entry which is preliminary data.</text>
</comment>
<dbReference type="PANTHER" id="PTHR21974">
    <property type="entry name" value="RE15880P"/>
    <property type="match status" value="1"/>
</dbReference>
<dbReference type="AlphaFoldDB" id="A0AAN7WFI9"/>
<feature type="region of interest" description="Disordered" evidence="1">
    <location>
        <begin position="1"/>
        <end position="24"/>
    </location>
</feature>
<evidence type="ECO:0000313" key="2">
    <source>
        <dbReference type="EMBL" id="KAK5706024.1"/>
    </source>
</evidence>
<reference evidence="2" key="1">
    <citation type="submission" date="2023-08" db="EMBL/GenBank/DDBJ databases">
        <title>Black Yeasts Isolated from many extreme environments.</title>
        <authorList>
            <person name="Coleine C."/>
            <person name="Stajich J.E."/>
            <person name="Selbmann L."/>
        </authorList>
    </citation>
    <scope>NUCLEOTIDE SEQUENCE</scope>
    <source>
        <strain evidence="2">CCFEE 5810</strain>
    </source>
</reference>
<proteinExistence type="predicted"/>
<evidence type="ECO:0000313" key="3">
    <source>
        <dbReference type="Proteomes" id="UP001310594"/>
    </source>
</evidence>
<gene>
    <name evidence="2" type="ORF">LTR97_001010</name>
</gene>
<dbReference type="Proteomes" id="UP001310594">
    <property type="component" value="Unassembled WGS sequence"/>
</dbReference>
<dbReference type="PANTHER" id="PTHR21974:SF2">
    <property type="entry name" value="RE15880P"/>
    <property type="match status" value="1"/>
</dbReference>
<name>A0AAN7WFI9_9PEZI</name>
<organism evidence="2 3">
    <name type="scientific">Elasticomyces elasticus</name>
    <dbReference type="NCBI Taxonomy" id="574655"/>
    <lineage>
        <taxon>Eukaryota</taxon>
        <taxon>Fungi</taxon>
        <taxon>Dikarya</taxon>
        <taxon>Ascomycota</taxon>
        <taxon>Pezizomycotina</taxon>
        <taxon>Dothideomycetes</taxon>
        <taxon>Dothideomycetidae</taxon>
        <taxon>Mycosphaerellales</taxon>
        <taxon>Teratosphaeriaceae</taxon>
        <taxon>Elasticomyces</taxon>
    </lineage>
</organism>
<dbReference type="EMBL" id="JAVRQU010000002">
    <property type="protein sequence ID" value="KAK5706024.1"/>
    <property type="molecule type" value="Genomic_DNA"/>
</dbReference>
<feature type="compositionally biased region" description="Basic and acidic residues" evidence="1">
    <location>
        <begin position="1"/>
        <end position="13"/>
    </location>
</feature>
<protein>
    <submittedName>
        <fullName evidence="2">Uncharacterized protein</fullName>
    </submittedName>
</protein>
<sequence>MPSALDEKSDYEHRHRHRGQLATQGRAPLVFDDPAGVRRVRQALEGAAARNSELLATLGATGEAVGALQQVERHLIVLQDEIAQQSQIAKNLSSATHTYFAAHGRYRNGLGKIRRLYYAFTGMHAVFEERAAKAETLYFDSLRKQAEVEDREKALKHDLVEVKAENEHLSRTVKEHGATHEAIDELYASIFDGRTPGFPDEDELEWEHRRAATAYEKAARSLKTAVTARTSVTQLKRLIDLACDQVSAAREEVEHSFLNFASAAVWFIRCAKYLERATKLYNEPMYASDAIESQDLQDAGNIIQQNLTAALEAANAVRNPALVDSDTGREAADTIVARLDIVSDAIDEMLSPIKQAETAAEKVVKDTARTLEDLRQALQEIRQGAFEITVGFGAAAPAYNECCDRATGFENDAIAQCQRGVVVDVENIDGMPPPPSYERA</sequence>